<gene>
    <name evidence="1" type="ORF">ACFSUB_01745</name>
</gene>
<name>A0ABW5SXJ6_9BACI</name>
<dbReference type="EMBL" id="JBHUML010000002">
    <property type="protein sequence ID" value="MFD2704175.1"/>
    <property type="molecule type" value="Genomic_DNA"/>
</dbReference>
<comment type="caution">
    <text evidence="1">The sequence shown here is derived from an EMBL/GenBank/DDBJ whole genome shotgun (WGS) entry which is preliminary data.</text>
</comment>
<keyword evidence="2" id="KW-1185">Reference proteome</keyword>
<dbReference type="RefSeq" id="WP_380711462.1">
    <property type="nucleotide sequence ID" value="NZ_JBHUML010000002.1"/>
</dbReference>
<dbReference type="Proteomes" id="UP001597520">
    <property type="component" value="Unassembled WGS sequence"/>
</dbReference>
<protein>
    <submittedName>
        <fullName evidence="1">Uncharacterized protein</fullName>
    </submittedName>
</protein>
<accession>A0ABW5SXJ6</accession>
<evidence type="ECO:0000313" key="2">
    <source>
        <dbReference type="Proteomes" id="UP001597520"/>
    </source>
</evidence>
<evidence type="ECO:0000313" key="1">
    <source>
        <dbReference type="EMBL" id="MFD2704175.1"/>
    </source>
</evidence>
<sequence length="115" mass="13263">MKVFYEEIDGGKYPQMVFLPADLSDHATWFKLQGPFEEIPPEDLHEDLKVLTITIGELIRDPCEDNSFGVSTKNVLKLCDDLEIPDDQLQDIDYLAVYMDALEEVMQLDVREKLL</sequence>
<reference evidence="2" key="1">
    <citation type="journal article" date="2019" name="Int. J. Syst. Evol. Microbiol.">
        <title>The Global Catalogue of Microorganisms (GCM) 10K type strain sequencing project: providing services to taxonomists for standard genome sequencing and annotation.</title>
        <authorList>
            <consortium name="The Broad Institute Genomics Platform"/>
            <consortium name="The Broad Institute Genome Sequencing Center for Infectious Disease"/>
            <person name="Wu L."/>
            <person name="Ma J."/>
        </authorList>
    </citation>
    <scope>NUCLEOTIDE SEQUENCE [LARGE SCALE GENOMIC DNA]</scope>
    <source>
        <strain evidence="2">KCTC 33792</strain>
    </source>
</reference>
<proteinExistence type="predicted"/>
<organism evidence="1 2">
    <name type="scientific">Salibacterium lacus</name>
    <dbReference type="NCBI Taxonomy" id="1898109"/>
    <lineage>
        <taxon>Bacteria</taxon>
        <taxon>Bacillati</taxon>
        <taxon>Bacillota</taxon>
        <taxon>Bacilli</taxon>
        <taxon>Bacillales</taxon>
        <taxon>Bacillaceae</taxon>
    </lineage>
</organism>